<evidence type="ECO:0000256" key="1">
    <source>
        <dbReference type="SAM" id="MobiDB-lite"/>
    </source>
</evidence>
<feature type="compositionally biased region" description="Low complexity" evidence="1">
    <location>
        <begin position="393"/>
        <end position="419"/>
    </location>
</feature>
<feature type="compositionally biased region" description="Low complexity" evidence="1">
    <location>
        <begin position="357"/>
        <end position="383"/>
    </location>
</feature>
<comment type="caution">
    <text evidence="2">The sequence shown here is derived from an EMBL/GenBank/DDBJ whole genome shotgun (WGS) entry which is preliminary data.</text>
</comment>
<feature type="region of interest" description="Disordered" evidence="1">
    <location>
        <begin position="335"/>
        <end position="426"/>
    </location>
</feature>
<dbReference type="AlphaFoldDB" id="A0A1W0A2G4"/>
<evidence type="ECO:0000313" key="2">
    <source>
        <dbReference type="EMBL" id="OQS04476.1"/>
    </source>
</evidence>
<keyword evidence="3" id="KW-1185">Reference proteome</keyword>
<protein>
    <submittedName>
        <fullName evidence="2">Uncharacterized protein</fullName>
    </submittedName>
</protein>
<gene>
    <name evidence="2" type="ORF">THRCLA_03288</name>
</gene>
<feature type="region of interest" description="Disordered" evidence="1">
    <location>
        <begin position="583"/>
        <end position="614"/>
    </location>
</feature>
<organism evidence="2 3">
    <name type="scientific">Thraustotheca clavata</name>
    <dbReference type="NCBI Taxonomy" id="74557"/>
    <lineage>
        <taxon>Eukaryota</taxon>
        <taxon>Sar</taxon>
        <taxon>Stramenopiles</taxon>
        <taxon>Oomycota</taxon>
        <taxon>Saprolegniomycetes</taxon>
        <taxon>Saprolegniales</taxon>
        <taxon>Achlyaceae</taxon>
        <taxon>Thraustotheca</taxon>
    </lineage>
</organism>
<sequence length="739" mass="82360">MSSSSIVTAIAELRHESITRKIAVYEGMPPEELDVLVHSAFFPVKSTPEWTRKLVGFLHAKTRTFLPLQIATAFPTLLQPNHTYEVVLERAPEAPKPVQNRVSTWQEKLYAILVQWSTSSPAALSPDQLNRLELLIGQGNPALQQAYTTFEQTQELEGLYAAVHRVLGVVLQQQKSSFTRVVNTLSMLKPHDVALIHELYTQGNDLVLAAWEVYELDEDRLEFADTLLRIVRFKTHGIPPSPTKVKPEVNLSMEGVLKEMVNKQLLTAVQYQGLLRLWKAKNEAMIGAMEAYEADHDIKELVETLLLVVKHAGLTKHKPVPITVPASNLEELHPLSPRVQNVRSPPSYGTFEGKLQSAATTPSEPRTSTPTRSPKVKSPVVKSPKPKLRVNTQLSSSSNSPAQPLSPSAALPLSSRNLPTSPSHYAPDSQEYFVGQLLEQQVQKGVLTPGQFMALKTLLKKQDATLFAAAQAYKENPEDSDALAATLLDLCNVMHWEANHQSILHTWIVPLEQEGRGSGLRDLWNNNDPRMMAAYQLYVHDHNKEDFIDTLVRLASVSSSERDHEEKSQDANDQLNKAEEIDDQVNEAEEASAALDELESAGRLSQDVKEQLDPDDPRVHAALEVYSDNQDVGDLVDTLERIASPKVTQEDENEIQDDEAVDAGVMEKQILHLVYELALPDDELAALKGAIVDNDVVVQAAIQVYEMEKDEDDFKDTLRRVARHLVNANESTPVEEEDS</sequence>
<proteinExistence type="predicted"/>
<name>A0A1W0A2G4_9STRA</name>
<accession>A0A1W0A2G4</accession>
<evidence type="ECO:0000313" key="3">
    <source>
        <dbReference type="Proteomes" id="UP000243217"/>
    </source>
</evidence>
<dbReference type="Proteomes" id="UP000243217">
    <property type="component" value="Unassembled WGS sequence"/>
</dbReference>
<reference evidence="2 3" key="1">
    <citation type="journal article" date="2014" name="Genome Biol. Evol.">
        <title>The secreted proteins of Achlya hypogyna and Thraustotheca clavata identify the ancestral oomycete secretome and reveal gene acquisitions by horizontal gene transfer.</title>
        <authorList>
            <person name="Misner I."/>
            <person name="Blouin N."/>
            <person name="Leonard G."/>
            <person name="Richards T.A."/>
            <person name="Lane C.E."/>
        </authorList>
    </citation>
    <scope>NUCLEOTIDE SEQUENCE [LARGE SCALE GENOMIC DNA]</scope>
    <source>
        <strain evidence="2 3">ATCC 34112</strain>
    </source>
</reference>
<dbReference type="OrthoDB" id="78779at2759"/>
<dbReference type="EMBL" id="JNBS01000607">
    <property type="protein sequence ID" value="OQS04476.1"/>
    <property type="molecule type" value="Genomic_DNA"/>
</dbReference>